<dbReference type="GO" id="GO:0005737">
    <property type="term" value="C:cytoplasm"/>
    <property type="evidence" value="ECO:0007669"/>
    <property type="project" value="TreeGrafter"/>
</dbReference>
<dbReference type="AlphaFoldDB" id="A0A7X6RXK2"/>
<dbReference type="GO" id="GO:0000036">
    <property type="term" value="F:acyl carrier activity"/>
    <property type="evidence" value="ECO:0007669"/>
    <property type="project" value="TreeGrafter"/>
</dbReference>
<dbReference type="EMBL" id="JAAXPJ010000009">
    <property type="protein sequence ID" value="NKZ13538.1"/>
    <property type="molecule type" value="Genomic_DNA"/>
</dbReference>
<dbReference type="PROSITE" id="PS00012">
    <property type="entry name" value="PHOSPHOPANTETHEINE"/>
    <property type="match status" value="1"/>
</dbReference>
<evidence type="ECO:0000256" key="9">
    <source>
        <dbReference type="ARBA" id="ARBA00033440"/>
    </source>
</evidence>
<dbReference type="Proteomes" id="UP000518188">
    <property type="component" value="Unassembled WGS sequence"/>
</dbReference>
<dbReference type="InterPro" id="IPR023213">
    <property type="entry name" value="CAT-like_dom_sf"/>
</dbReference>
<evidence type="ECO:0000256" key="7">
    <source>
        <dbReference type="ARBA" id="ARBA00022598"/>
    </source>
</evidence>
<dbReference type="GO" id="GO:0016874">
    <property type="term" value="F:ligase activity"/>
    <property type="evidence" value="ECO:0007669"/>
    <property type="project" value="UniProtKB-KW"/>
</dbReference>
<dbReference type="InterPro" id="IPR001242">
    <property type="entry name" value="Condensation_dom"/>
</dbReference>
<dbReference type="Gene3D" id="3.40.50.1820">
    <property type="entry name" value="alpha/beta hydrolase"/>
    <property type="match status" value="1"/>
</dbReference>
<dbReference type="SMART" id="SM00823">
    <property type="entry name" value="PKS_PP"/>
    <property type="match status" value="2"/>
</dbReference>
<feature type="domain" description="Carrier" evidence="10">
    <location>
        <begin position="1055"/>
        <end position="1131"/>
    </location>
</feature>
<feature type="domain" description="Carrier" evidence="10">
    <location>
        <begin position="3"/>
        <end position="76"/>
    </location>
</feature>
<proteinExistence type="inferred from homology"/>
<comment type="caution">
    <text evidence="11">The sequence shown here is derived from an EMBL/GenBank/DDBJ whole genome shotgun (WGS) entry which is preliminary data.</text>
</comment>
<evidence type="ECO:0000259" key="10">
    <source>
        <dbReference type="PROSITE" id="PS50075"/>
    </source>
</evidence>
<dbReference type="InterPro" id="IPR020806">
    <property type="entry name" value="PKS_PP-bd"/>
</dbReference>
<keyword evidence="8" id="KW-0677">Repeat</keyword>
<evidence type="ECO:0000256" key="5">
    <source>
        <dbReference type="ARBA" id="ARBA00022450"/>
    </source>
</evidence>
<dbReference type="InterPro" id="IPR006162">
    <property type="entry name" value="Ppantetheine_attach_site"/>
</dbReference>
<evidence type="ECO:0000256" key="2">
    <source>
        <dbReference type="ARBA" id="ARBA00005102"/>
    </source>
</evidence>
<evidence type="ECO:0000313" key="12">
    <source>
        <dbReference type="Proteomes" id="UP000518188"/>
    </source>
</evidence>
<dbReference type="Gene3D" id="3.30.300.30">
    <property type="match status" value="1"/>
</dbReference>
<dbReference type="InterPro" id="IPR045851">
    <property type="entry name" value="AMP-bd_C_sf"/>
</dbReference>
<evidence type="ECO:0000256" key="6">
    <source>
        <dbReference type="ARBA" id="ARBA00022553"/>
    </source>
</evidence>
<dbReference type="FunFam" id="3.30.559.10:FF:000023">
    <property type="entry name" value="Non-ribosomal peptide synthetase"/>
    <property type="match status" value="1"/>
</dbReference>
<dbReference type="UniPathway" id="UPA00011"/>
<dbReference type="RefSeq" id="WP_044523068.1">
    <property type="nucleotide sequence ID" value="NZ_HG322953.1"/>
</dbReference>
<comment type="similarity">
    <text evidence="3">Belongs to the ATP-dependent AMP-binding enzyme family. MbtB subfamily.</text>
</comment>
<dbReference type="FunFam" id="1.10.1200.10:FF:000016">
    <property type="entry name" value="Non-ribosomal peptide synthase"/>
    <property type="match status" value="1"/>
</dbReference>
<reference evidence="11 12" key="1">
    <citation type="submission" date="2020-04" db="EMBL/GenBank/DDBJ databases">
        <title>MicrobeNet Type strains.</title>
        <authorList>
            <person name="Nicholson A.C."/>
        </authorList>
    </citation>
    <scope>NUCLEOTIDE SEQUENCE [LARGE SCALE GENOMIC DNA]</scope>
    <source>
        <strain evidence="11 12">ATCC 700731</strain>
    </source>
</reference>
<dbReference type="NCBIfam" id="TIGR01733">
    <property type="entry name" value="AA-adenyl-dom"/>
    <property type="match status" value="1"/>
</dbReference>
<comment type="cofactor">
    <cofactor evidence="1">
        <name>pantetheine 4'-phosphate</name>
        <dbReference type="ChEBI" id="CHEBI:47942"/>
    </cofactor>
</comment>
<evidence type="ECO:0000256" key="8">
    <source>
        <dbReference type="ARBA" id="ARBA00022737"/>
    </source>
</evidence>
<evidence type="ECO:0000256" key="1">
    <source>
        <dbReference type="ARBA" id="ARBA00001957"/>
    </source>
</evidence>
<name>A0A7X6RXK2_9MYCO</name>
<dbReference type="PANTHER" id="PTHR45527:SF10">
    <property type="entry name" value="PYOCHELIN SYNTHASE PCHF"/>
    <property type="match status" value="1"/>
</dbReference>
<accession>A0A7X6RXK2</accession>
<dbReference type="SUPFAM" id="SSF56801">
    <property type="entry name" value="Acetyl-CoA synthetase-like"/>
    <property type="match status" value="1"/>
</dbReference>
<dbReference type="FunFam" id="3.30.559.30:FF:000006">
    <property type="entry name" value="Yersiniabactin polyketide/non-ribosomal peptide synthetase"/>
    <property type="match status" value="1"/>
</dbReference>
<sequence length="1170" mass="125222">MVATSSQTVRDEVAELLGVSADDVDPNTDLIASGLDSIRMMSLSGRWRKQGINVGFAALAANPTVAAWIDLVAEHTPDAPVQDSVPGTSGHVAGDAGEPFPLAPIQHAFWVGRNQDQQLGGVGAHLYVEFDGAGVDPQRLRAAAAKLAARHPMLRVEILPDGTQRIGDRPLPVTVYDLRDLDEAAAQAQLELTRESKSHQMLHDEVLQLSLSLLPDGRTRLHVDMDMQCADAVSYRNFMADLAAFYRGTDLADLGYTYREYRAQLTASVPPPSERDLQWWAERVPDLPDPPALPLVPLSDQRNPHRSIRLWETLDVATRDALFAAAHRRGITPAMAVGASYANALAHWSTQSRFLLNLPMFGRELYHPDVDKLVGDFTSSLLLDIDLTGADTAAARARVVQETLHATAAHSSVSGLDVLRDMSRHRGSQTLATIVYTSALGLGDLFAGDVTDHFGAPVWTISQGPQVLIDAQATPLAEGLMINWDVRVEAFRPGVAEAMFAYHLDELRRLATDDSAWDAPDPPAASESQRRVRAELNATASAPSGDVLHTGFLANAAATPDAPAVFCSAGNLTYGELREKVLAVAAALQSRGVCHGEVVAVLGPKSVEQVIALLAISMVGAAYLPVGVDQPADRAARILHTGGVDFALVCGSGSEHPDLPHLTVADAEIIGDPADFEPVEVTLSDLAYVLFTSGSTGEPKGVEITHDAAMNTIEFINDHFEIGPADRCLALSHLECDLSVIDVYGTLRSGGSMVVIDEEHRRDPDVWVKLIDEHQVSVLHFLTGWLEMLVAATDGASLPSLRVVPTGGDWVRPDMVRALRAASPRVRFAGLGGATETATHNTIFEVGSGDDALPAHWTSVPFGVPLTNNCCRVVDSRGEDCPDWVPGELWVGGRGIARGYRGRPDLTAERFVEHDGRRWYRTGDLVRSWPDGTLEFVGRADHRIKVSGFRIELGEVEGALCRVPGVDAAVAVLVPVDGGHDLLGALVRADQAGLESGLDPEAVTTALAELVPAHMIPQVLLVADEIPYARGKTDRTAAVRMLSAVGAPEARGYRAPSDPLETALCAIVGDVLRQSGVGVDDDFFALGGDSVLGTQLVARIRDWLDTSTVMVADVFAARTVAEMAALLAGREAGSDRLQLVSELYLEVAGMDSADVASELERTAPEPAFGN</sequence>
<dbReference type="Gene3D" id="3.40.50.12780">
    <property type="entry name" value="N-terminal domain of ligase-like"/>
    <property type="match status" value="1"/>
</dbReference>
<dbReference type="SUPFAM" id="SSF47336">
    <property type="entry name" value="ACP-like"/>
    <property type="match status" value="2"/>
</dbReference>
<dbReference type="GO" id="GO:0044550">
    <property type="term" value="P:secondary metabolite biosynthetic process"/>
    <property type="evidence" value="ECO:0007669"/>
    <property type="project" value="TreeGrafter"/>
</dbReference>
<dbReference type="InterPro" id="IPR009081">
    <property type="entry name" value="PP-bd_ACP"/>
</dbReference>
<dbReference type="Pfam" id="PF00550">
    <property type="entry name" value="PP-binding"/>
    <property type="match status" value="2"/>
</dbReference>
<dbReference type="FunFam" id="3.40.50.12780:FF:000012">
    <property type="entry name" value="Non-ribosomal peptide synthetase"/>
    <property type="match status" value="1"/>
</dbReference>
<dbReference type="InterPro" id="IPR036736">
    <property type="entry name" value="ACP-like_sf"/>
</dbReference>
<evidence type="ECO:0000256" key="4">
    <source>
        <dbReference type="ARBA" id="ARBA00016743"/>
    </source>
</evidence>
<comment type="pathway">
    <text evidence="2">Siderophore biosynthesis; mycobactin biosynthesis.</text>
</comment>
<dbReference type="PROSITE" id="PS00455">
    <property type="entry name" value="AMP_BINDING"/>
    <property type="match status" value="1"/>
</dbReference>
<gene>
    <name evidence="11" type="ORF">HGA11_21415</name>
</gene>
<dbReference type="Gene3D" id="3.30.559.30">
    <property type="entry name" value="Nonribosomal peptide synthetase, condensation domain"/>
    <property type="match status" value="1"/>
</dbReference>
<dbReference type="Pfam" id="PF00501">
    <property type="entry name" value="AMP-binding"/>
    <property type="match status" value="1"/>
</dbReference>
<dbReference type="SUPFAM" id="SSF52777">
    <property type="entry name" value="CoA-dependent acyltransferases"/>
    <property type="match status" value="2"/>
</dbReference>
<dbReference type="GO" id="GO:0043041">
    <property type="term" value="P:amino acid activation for nonribosomal peptide biosynthetic process"/>
    <property type="evidence" value="ECO:0007669"/>
    <property type="project" value="TreeGrafter"/>
</dbReference>
<dbReference type="CDD" id="cd19535">
    <property type="entry name" value="Cyc_NRPS"/>
    <property type="match status" value="1"/>
</dbReference>
<keyword evidence="7" id="KW-0436">Ligase</keyword>
<keyword evidence="6" id="KW-0597">Phosphoprotein</keyword>
<evidence type="ECO:0000313" key="11">
    <source>
        <dbReference type="EMBL" id="NKZ13538.1"/>
    </source>
</evidence>
<dbReference type="InterPro" id="IPR020845">
    <property type="entry name" value="AMP-binding_CS"/>
</dbReference>
<keyword evidence="5" id="KW-0596">Phosphopantetheine</keyword>
<dbReference type="InterPro" id="IPR042099">
    <property type="entry name" value="ANL_N_sf"/>
</dbReference>
<dbReference type="InterPro" id="IPR029058">
    <property type="entry name" value="AB_hydrolase_fold"/>
</dbReference>
<dbReference type="InterPro" id="IPR010071">
    <property type="entry name" value="AA_adenyl_dom"/>
</dbReference>
<dbReference type="Gene3D" id="1.10.1200.10">
    <property type="entry name" value="ACP-like"/>
    <property type="match status" value="1"/>
</dbReference>
<protein>
    <recommendedName>
        <fullName evidence="4">Phenyloxazoline synthase MbtB</fullName>
    </recommendedName>
    <alternativeName>
        <fullName evidence="9">Mycobactin synthetase protein B</fullName>
    </alternativeName>
</protein>
<dbReference type="PANTHER" id="PTHR45527">
    <property type="entry name" value="NONRIBOSOMAL PEPTIDE SYNTHETASE"/>
    <property type="match status" value="1"/>
</dbReference>
<dbReference type="Gene3D" id="3.30.559.10">
    <property type="entry name" value="Chloramphenicol acetyltransferase-like domain"/>
    <property type="match status" value="1"/>
</dbReference>
<dbReference type="InterPro" id="IPR057737">
    <property type="entry name" value="Condensation_MtbB-like"/>
</dbReference>
<dbReference type="InterPro" id="IPR000873">
    <property type="entry name" value="AMP-dep_synth/lig_dom"/>
</dbReference>
<organism evidence="11 12">
    <name type="scientific">Mycolicibacterium septicum DSM 44393</name>
    <dbReference type="NCBI Taxonomy" id="1341646"/>
    <lineage>
        <taxon>Bacteria</taxon>
        <taxon>Bacillati</taxon>
        <taxon>Actinomycetota</taxon>
        <taxon>Actinomycetes</taxon>
        <taxon>Mycobacteriales</taxon>
        <taxon>Mycobacteriaceae</taxon>
        <taxon>Mycolicibacterium</taxon>
    </lineage>
</organism>
<dbReference type="Pfam" id="PF00668">
    <property type="entry name" value="Condensation"/>
    <property type="match status" value="1"/>
</dbReference>
<dbReference type="PROSITE" id="PS50075">
    <property type="entry name" value="CARRIER"/>
    <property type="match status" value="2"/>
</dbReference>
<dbReference type="GO" id="GO:0031177">
    <property type="term" value="F:phosphopantetheine binding"/>
    <property type="evidence" value="ECO:0007669"/>
    <property type="project" value="InterPro"/>
</dbReference>
<evidence type="ECO:0000256" key="3">
    <source>
        <dbReference type="ARBA" id="ARBA00007380"/>
    </source>
</evidence>